<feature type="region of interest" description="Disordered" evidence="1">
    <location>
        <begin position="170"/>
        <end position="197"/>
    </location>
</feature>
<dbReference type="OMA" id="DGQQKVF"/>
<feature type="non-terminal residue" evidence="2">
    <location>
        <position position="1"/>
    </location>
</feature>
<sequence>IQTACVCNEKGTDACAACSEIKVVRPKPKPPKSDLGLPPIGDNCWCSKMMIQPASLPKPCPKSTKPPPPCGCPAAKPYKAIPSIFSAPTSYMVPQYVPSLVKDDSPPADPISISLAIQAGKAIEVPEAKLAYGFVQKPIDGLPKLYISSIKEENLYALKSDVITLKKPLPPKMKPLEDDYPEPEDEEPAPEEYEPPTLTYKQLGYEAEQFKNPEFKELPPSLPYPPPSAPAAIQGKVAVDCGFRPGRIAKYCL</sequence>
<name>A0A0L0C282_LUCCU</name>
<accession>A0A0L0C282</accession>
<organism evidence="2 3">
    <name type="scientific">Lucilia cuprina</name>
    <name type="common">Green bottle fly</name>
    <name type="synonym">Australian sheep blowfly</name>
    <dbReference type="NCBI Taxonomy" id="7375"/>
    <lineage>
        <taxon>Eukaryota</taxon>
        <taxon>Metazoa</taxon>
        <taxon>Ecdysozoa</taxon>
        <taxon>Arthropoda</taxon>
        <taxon>Hexapoda</taxon>
        <taxon>Insecta</taxon>
        <taxon>Pterygota</taxon>
        <taxon>Neoptera</taxon>
        <taxon>Endopterygota</taxon>
        <taxon>Diptera</taxon>
        <taxon>Brachycera</taxon>
        <taxon>Muscomorpha</taxon>
        <taxon>Oestroidea</taxon>
        <taxon>Calliphoridae</taxon>
        <taxon>Luciliinae</taxon>
        <taxon>Lucilia</taxon>
    </lineage>
</organism>
<dbReference type="EMBL" id="JRES01000984">
    <property type="protein sequence ID" value="KNC26458.1"/>
    <property type="molecule type" value="Genomic_DNA"/>
</dbReference>
<feature type="compositionally biased region" description="Acidic residues" evidence="1">
    <location>
        <begin position="178"/>
        <end position="194"/>
    </location>
</feature>
<keyword evidence="3" id="KW-1185">Reference proteome</keyword>
<evidence type="ECO:0000256" key="1">
    <source>
        <dbReference type="SAM" id="MobiDB-lite"/>
    </source>
</evidence>
<evidence type="ECO:0000313" key="3">
    <source>
        <dbReference type="Proteomes" id="UP000037069"/>
    </source>
</evidence>
<dbReference type="OrthoDB" id="6612717at2759"/>
<comment type="caution">
    <text evidence="2">The sequence shown here is derived from an EMBL/GenBank/DDBJ whole genome shotgun (WGS) entry which is preliminary data.</text>
</comment>
<dbReference type="AlphaFoldDB" id="A0A0L0C282"/>
<dbReference type="STRING" id="7375.A0A0L0C282"/>
<reference evidence="2 3" key="1">
    <citation type="journal article" date="2015" name="Nat. Commun.">
        <title>Lucilia cuprina genome unlocks parasitic fly biology to underpin future interventions.</title>
        <authorList>
            <person name="Anstead C.A."/>
            <person name="Korhonen P.K."/>
            <person name="Young N.D."/>
            <person name="Hall R.S."/>
            <person name="Jex A.R."/>
            <person name="Murali S.C."/>
            <person name="Hughes D.S."/>
            <person name="Lee S.F."/>
            <person name="Perry T."/>
            <person name="Stroehlein A.J."/>
            <person name="Ansell B.R."/>
            <person name="Breugelmans B."/>
            <person name="Hofmann A."/>
            <person name="Qu J."/>
            <person name="Dugan S."/>
            <person name="Lee S.L."/>
            <person name="Chao H."/>
            <person name="Dinh H."/>
            <person name="Han Y."/>
            <person name="Doddapaneni H.V."/>
            <person name="Worley K.C."/>
            <person name="Muzny D.M."/>
            <person name="Ioannidis P."/>
            <person name="Waterhouse R.M."/>
            <person name="Zdobnov E.M."/>
            <person name="James P.J."/>
            <person name="Bagnall N.H."/>
            <person name="Kotze A.C."/>
            <person name="Gibbs R.A."/>
            <person name="Richards S."/>
            <person name="Batterham P."/>
            <person name="Gasser R.B."/>
        </authorList>
    </citation>
    <scope>NUCLEOTIDE SEQUENCE [LARGE SCALE GENOMIC DNA]</scope>
    <source>
        <strain evidence="2 3">LS</strain>
        <tissue evidence="2">Full body</tissue>
    </source>
</reference>
<dbReference type="Proteomes" id="UP000037069">
    <property type="component" value="Unassembled WGS sequence"/>
</dbReference>
<protein>
    <submittedName>
        <fullName evidence="2">Uncharacterized protein</fullName>
    </submittedName>
</protein>
<evidence type="ECO:0000313" key="2">
    <source>
        <dbReference type="EMBL" id="KNC26458.1"/>
    </source>
</evidence>
<proteinExistence type="predicted"/>
<gene>
    <name evidence="2" type="ORF">FF38_08592</name>
</gene>